<dbReference type="Gene3D" id="3.90.180.10">
    <property type="entry name" value="Medium-chain alcohol dehydrogenases, catalytic domain"/>
    <property type="match status" value="1"/>
</dbReference>
<dbReference type="KEGG" id="mlut:JET14_09060"/>
<dbReference type="AlphaFoldDB" id="A0A7T7HN70"/>
<organism evidence="4 5">
    <name type="scientific">Martelella lutilitoris</name>
    <dbReference type="NCBI Taxonomy" id="2583532"/>
    <lineage>
        <taxon>Bacteria</taxon>
        <taxon>Pseudomonadati</taxon>
        <taxon>Pseudomonadota</taxon>
        <taxon>Alphaproteobacteria</taxon>
        <taxon>Hyphomicrobiales</taxon>
        <taxon>Aurantimonadaceae</taxon>
        <taxon>Martelella</taxon>
    </lineage>
</organism>
<sequence length="312" mass="31766">MRAIIVKEFGAADQLCLASLPAPSANEGEIVIDVEAAGVGLLDVLQRRGLLGGTLPGFVPGVEVAGTVARVGAGVDAALVGKRVFALGQGGYAQQFVARASRMVVLPENVSAAAAVSLGTSALVARFSLRRARLQAGESVLVRGASGGIGSMTVQMAVNSGAVVTALTNAAAADRVGALGAEHVIRRGTGARPDGPFDVIIDPVAGDDGPDMVAALKPNGRYLVNGAAAGFPPSGIDRVMLQNFSRSLTYSLFSLDSVRDDELVSAAEDIFSEAAGGALRPLIAQILPLHQAPQAHEMLESGGIFGKIVIQP</sequence>
<dbReference type="Pfam" id="PF08240">
    <property type="entry name" value="ADH_N"/>
    <property type="match status" value="1"/>
</dbReference>
<dbReference type="SUPFAM" id="SSF50129">
    <property type="entry name" value="GroES-like"/>
    <property type="match status" value="1"/>
</dbReference>
<keyword evidence="1" id="KW-0521">NADP</keyword>
<dbReference type="SUPFAM" id="SSF51735">
    <property type="entry name" value="NAD(P)-binding Rossmann-fold domains"/>
    <property type="match status" value="1"/>
</dbReference>
<dbReference type="InterPro" id="IPR011032">
    <property type="entry name" value="GroES-like_sf"/>
</dbReference>
<dbReference type="Pfam" id="PF13602">
    <property type="entry name" value="ADH_zinc_N_2"/>
    <property type="match status" value="1"/>
</dbReference>
<protein>
    <submittedName>
        <fullName evidence="4">Zinc-binding dehydrogenase</fullName>
    </submittedName>
</protein>
<dbReference type="Gene3D" id="3.40.50.720">
    <property type="entry name" value="NAD(P)-binding Rossmann-like Domain"/>
    <property type="match status" value="1"/>
</dbReference>
<dbReference type="GO" id="GO:0070402">
    <property type="term" value="F:NADPH binding"/>
    <property type="evidence" value="ECO:0007669"/>
    <property type="project" value="TreeGrafter"/>
</dbReference>
<evidence type="ECO:0000256" key="1">
    <source>
        <dbReference type="ARBA" id="ARBA00022857"/>
    </source>
</evidence>
<accession>A0A7T7HN70</accession>
<dbReference type="PANTHER" id="PTHR48106">
    <property type="entry name" value="QUINONE OXIDOREDUCTASE PIG3-RELATED"/>
    <property type="match status" value="1"/>
</dbReference>
<dbReference type="RefSeq" id="WP_200337726.1">
    <property type="nucleotide sequence ID" value="NZ_CP066786.1"/>
</dbReference>
<dbReference type="Proteomes" id="UP000596083">
    <property type="component" value="Chromosome"/>
</dbReference>
<evidence type="ECO:0000256" key="2">
    <source>
        <dbReference type="ARBA" id="ARBA00023002"/>
    </source>
</evidence>
<keyword evidence="2" id="KW-0560">Oxidoreductase</keyword>
<evidence type="ECO:0000313" key="4">
    <source>
        <dbReference type="EMBL" id="QQM32265.1"/>
    </source>
</evidence>
<name>A0A7T7HN70_9HYPH</name>
<feature type="domain" description="Enoyl reductase (ER)" evidence="3">
    <location>
        <begin position="10"/>
        <end position="310"/>
    </location>
</feature>
<proteinExistence type="predicted"/>
<dbReference type="GO" id="GO:0016651">
    <property type="term" value="F:oxidoreductase activity, acting on NAD(P)H"/>
    <property type="evidence" value="ECO:0007669"/>
    <property type="project" value="TreeGrafter"/>
</dbReference>
<dbReference type="InterPro" id="IPR036291">
    <property type="entry name" value="NAD(P)-bd_dom_sf"/>
</dbReference>
<dbReference type="InterPro" id="IPR020843">
    <property type="entry name" value="ER"/>
</dbReference>
<dbReference type="InterPro" id="IPR013154">
    <property type="entry name" value="ADH-like_N"/>
</dbReference>
<evidence type="ECO:0000313" key="5">
    <source>
        <dbReference type="Proteomes" id="UP000596083"/>
    </source>
</evidence>
<reference evidence="4 5" key="1">
    <citation type="submission" date="2020-12" db="EMBL/GenBank/DDBJ databases">
        <authorList>
            <person name="Zheng R.K."/>
            <person name="Sun C.M."/>
        </authorList>
    </citation>
    <scope>NUCLEOTIDE SEQUENCE [LARGE SCALE GENOMIC DNA]</scope>
    <source>
        <strain evidence="4 5">ZRK001</strain>
    </source>
</reference>
<dbReference type="EMBL" id="CP066786">
    <property type="protein sequence ID" value="QQM32265.1"/>
    <property type="molecule type" value="Genomic_DNA"/>
</dbReference>
<gene>
    <name evidence="4" type="ORF">JET14_09060</name>
</gene>
<evidence type="ECO:0000259" key="3">
    <source>
        <dbReference type="SMART" id="SM00829"/>
    </source>
</evidence>
<dbReference type="SMART" id="SM00829">
    <property type="entry name" value="PKS_ER"/>
    <property type="match status" value="1"/>
</dbReference>